<feature type="repeat" description="CSPG" evidence="4">
    <location>
        <begin position="197"/>
        <end position="290"/>
    </location>
</feature>
<feature type="repeat" description="CSPG" evidence="4">
    <location>
        <begin position="107"/>
        <end position="199"/>
    </location>
</feature>
<organism evidence="5 6">
    <name type="scientific">Ranitomeya imitator</name>
    <name type="common">mimic poison frog</name>
    <dbReference type="NCBI Taxonomy" id="111125"/>
    <lineage>
        <taxon>Eukaryota</taxon>
        <taxon>Metazoa</taxon>
        <taxon>Chordata</taxon>
        <taxon>Craniata</taxon>
        <taxon>Vertebrata</taxon>
        <taxon>Euteleostomi</taxon>
        <taxon>Amphibia</taxon>
        <taxon>Batrachia</taxon>
        <taxon>Anura</taxon>
        <taxon>Neobatrachia</taxon>
        <taxon>Hyloidea</taxon>
        <taxon>Dendrobatidae</taxon>
        <taxon>Dendrobatinae</taxon>
        <taxon>Ranitomeya</taxon>
    </lineage>
</organism>
<gene>
    <name evidence="5" type="ORF">RIMI_LOCUS10215740</name>
</gene>
<dbReference type="PANTHER" id="PTHR45739">
    <property type="entry name" value="MATRIX PROTEIN, PUTATIVE-RELATED"/>
    <property type="match status" value="1"/>
</dbReference>
<dbReference type="PROSITE" id="PS51854">
    <property type="entry name" value="CSPG"/>
    <property type="match status" value="3"/>
</dbReference>
<dbReference type="PANTHER" id="PTHR45739:SF1">
    <property type="entry name" value="EXTRACELLULAR MATRIX ORGANIZING PROTEIN FRAS1"/>
    <property type="match status" value="1"/>
</dbReference>
<evidence type="ECO:0000256" key="1">
    <source>
        <dbReference type="ARBA" id="ARBA00022729"/>
    </source>
</evidence>
<evidence type="ECO:0000256" key="2">
    <source>
        <dbReference type="ARBA" id="ARBA00022737"/>
    </source>
</evidence>
<dbReference type="Pfam" id="PF16184">
    <property type="entry name" value="Cadherin_3"/>
    <property type="match status" value="3"/>
</dbReference>
<dbReference type="InterPro" id="IPR039005">
    <property type="entry name" value="CSPG_rpt"/>
</dbReference>
<dbReference type="InterPro" id="IPR051561">
    <property type="entry name" value="FRAS1_ECM"/>
</dbReference>
<keyword evidence="1" id="KW-0732">Signal</keyword>
<feature type="repeat" description="CSPG" evidence="4">
    <location>
        <begin position="1"/>
        <end position="85"/>
    </location>
</feature>
<evidence type="ECO:0000256" key="4">
    <source>
        <dbReference type="PROSITE-ProRule" id="PRU01201"/>
    </source>
</evidence>
<evidence type="ECO:0008006" key="7">
    <source>
        <dbReference type="Google" id="ProtNLM"/>
    </source>
</evidence>
<evidence type="ECO:0000256" key="3">
    <source>
        <dbReference type="ARBA" id="ARBA00023180"/>
    </source>
</evidence>
<keyword evidence="2" id="KW-0677">Repeat</keyword>
<keyword evidence="6" id="KW-1185">Reference proteome</keyword>
<protein>
    <recommendedName>
        <fullName evidence="7">Cadherin domain-containing protein</fullName>
    </recommendedName>
</protein>
<proteinExistence type="predicted"/>
<reference evidence="5" key="1">
    <citation type="submission" date="2023-07" db="EMBL/GenBank/DDBJ databases">
        <authorList>
            <person name="Stuckert A."/>
        </authorList>
    </citation>
    <scope>NUCLEOTIDE SEQUENCE</scope>
</reference>
<evidence type="ECO:0000313" key="6">
    <source>
        <dbReference type="Proteomes" id="UP001176940"/>
    </source>
</evidence>
<feature type="non-terminal residue" evidence="5">
    <location>
        <position position="1"/>
    </location>
</feature>
<dbReference type="EMBL" id="CAUEEQ010021925">
    <property type="protein sequence ID" value="CAJ0943982.1"/>
    <property type="molecule type" value="Genomic_DNA"/>
</dbReference>
<sequence>STATITDQHLKGTDIDSDDDKLRYIIKRDPAVGQLQISKNNNLVPISVRGLLTSFTQMDVNKGYILYKHSKGESGGSFSFKFDVVDSEENTLIDQSFYISVLEDRLPPSITANKGLTLDENSWKKITTQQLSATDRDSEPRELLFGITRQPSLGHLEHIGSPGIKISSFTQADLESRSIQYIHTSADEKHADDFTFTVSDGVNEVSQTFYITINKVDDSIPMLQNLGMRAESVTFTIVQPPRYGVIERSTNGQSYRQTFSFTMDDIYQNRISYNHDGSNTLKDRFSFTVSDGTNPFFIVDDGGKEVILHIYKC</sequence>
<name>A0ABN9LMT1_9NEOB</name>
<evidence type="ECO:0000313" key="5">
    <source>
        <dbReference type="EMBL" id="CAJ0943982.1"/>
    </source>
</evidence>
<keyword evidence="3" id="KW-0325">Glycoprotein</keyword>
<accession>A0ABN9LMT1</accession>
<comment type="caution">
    <text evidence="5">The sequence shown here is derived from an EMBL/GenBank/DDBJ whole genome shotgun (WGS) entry which is preliminary data.</text>
</comment>
<dbReference type="Proteomes" id="UP001176940">
    <property type="component" value="Unassembled WGS sequence"/>
</dbReference>